<dbReference type="Proteomes" id="UP000287853">
    <property type="component" value="Unassembled WGS sequence"/>
</dbReference>
<name>A0A444ISH0_9BACT</name>
<accession>A0A444ISH0</accession>
<keyword evidence="1" id="KW-0238">DNA-binding</keyword>
<dbReference type="AlphaFoldDB" id="A0A444ISH0"/>
<evidence type="ECO:0000313" key="2">
    <source>
        <dbReference type="Proteomes" id="UP000287853"/>
    </source>
</evidence>
<gene>
    <name evidence="1" type="ORF">H206_03599</name>
</gene>
<evidence type="ECO:0000313" key="1">
    <source>
        <dbReference type="EMBL" id="RWX43831.1"/>
    </source>
</evidence>
<sequence>MEISTERFKSICLKLVDEVHSANNEIVITKYGKPWAKLVAFDEKPPQPFLGSYTGVGKTVGDLLEPFEEGWGVDYKPTGL</sequence>
<comment type="caution">
    <text evidence="1">The sequence shown here is derived from an EMBL/GenBank/DDBJ whole genome shotgun (WGS) entry which is preliminary data.</text>
</comment>
<protein>
    <submittedName>
        <fullName evidence="1">Antitoxin component of toxin-antitoxin stability system, DNA-binding transcriptional repressor</fullName>
    </submittedName>
</protein>
<dbReference type="Gene3D" id="3.40.1620.10">
    <property type="entry name" value="YefM-like domain"/>
    <property type="match status" value="1"/>
</dbReference>
<keyword evidence="2" id="KW-1185">Reference proteome</keyword>
<dbReference type="GO" id="GO:0003677">
    <property type="term" value="F:DNA binding"/>
    <property type="evidence" value="ECO:0007669"/>
    <property type="project" value="UniProtKB-KW"/>
</dbReference>
<reference evidence="1 2" key="1">
    <citation type="submission" date="2017-01" db="EMBL/GenBank/DDBJ databases">
        <title>The cable genome- insights into the physiology and evolution of filamentous bacteria capable of sulfide oxidation via long distance electron transfer.</title>
        <authorList>
            <person name="Schreiber L."/>
            <person name="Bjerg J.T."/>
            <person name="Boggild A."/>
            <person name="Van De Vossenberg J."/>
            <person name="Meysman F."/>
            <person name="Nielsen L.P."/>
            <person name="Schramm A."/>
            <person name="Kjeldsen K.U."/>
        </authorList>
    </citation>
    <scope>NUCLEOTIDE SEQUENCE [LARGE SCALE GENOMIC DNA]</scope>
    <source>
        <strain evidence="1">MCF</strain>
    </source>
</reference>
<proteinExistence type="predicted"/>
<organism evidence="1 2">
    <name type="scientific">Candidatus Electrothrix aarhusensis</name>
    <dbReference type="NCBI Taxonomy" id="1859131"/>
    <lineage>
        <taxon>Bacteria</taxon>
        <taxon>Pseudomonadati</taxon>
        <taxon>Thermodesulfobacteriota</taxon>
        <taxon>Desulfobulbia</taxon>
        <taxon>Desulfobulbales</taxon>
        <taxon>Desulfobulbaceae</taxon>
        <taxon>Candidatus Electrothrix</taxon>
    </lineage>
</organism>
<dbReference type="EMBL" id="MTKO01000108">
    <property type="protein sequence ID" value="RWX43831.1"/>
    <property type="molecule type" value="Genomic_DNA"/>
</dbReference>